<feature type="transmembrane region" description="Helical" evidence="2">
    <location>
        <begin position="23"/>
        <end position="42"/>
    </location>
</feature>
<feature type="transmembrane region" description="Helical" evidence="2">
    <location>
        <begin position="174"/>
        <end position="193"/>
    </location>
</feature>
<comment type="caution">
    <text evidence="3">The sequence shown here is derived from an EMBL/GenBank/DDBJ whole genome shotgun (WGS) entry which is preliminary data.</text>
</comment>
<accession>G4TGP3</accession>
<dbReference type="AlphaFoldDB" id="G4TGP3"/>
<keyword evidence="4" id="KW-1185">Reference proteome</keyword>
<keyword evidence="2" id="KW-0472">Membrane</keyword>
<feature type="transmembrane region" description="Helical" evidence="2">
    <location>
        <begin position="129"/>
        <end position="154"/>
    </location>
</feature>
<protein>
    <recommendedName>
        <fullName evidence="5">Transmembrane protein</fullName>
    </recommendedName>
</protein>
<sequence length="463" mass="51155">MSFTSPTTPSTPPVFFPEHRHQILSTIVHLLGCSILSACLARRFSVRNMSLAKACIVLIFVDSWLFVFSSGVVVNGVGMSLNLGACLSGIYLCIFFYASSKIVIYIFLAEKVHIVWSAGNTVSRLRSKVWLVCCFVLVGYLVVFVLMLVARIGFFREDGTCVIGLKTMATIPLLTYDIFLNIFLTGLFVWPLYMRQLSNPKLKSLATRTCFAAAAALCTSVINIAILTTLHGRQLAWVLSQVCLASCSSDVTINAAVIYAVSRRKESTSTVDMESHRNPLSYERPAKPSPAFMFKDRVRNKSNGDGFVVTSRSQTLTHICDLCADDSQMTMAGTIPDTTVSNPGYDYLPKDQVPTIIDETKPITPFGEMIDQELVKAPNLSVSYNGHQVSGEHSRRLISHGHRRSSRSLIAEFKDRVTKRSPVIVEDVAIQVTVMTEHTPTDDSALHITTKQGDNTTDPSYLK</sequence>
<evidence type="ECO:0000313" key="3">
    <source>
        <dbReference type="EMBL" id="CCA70480.1"/>
    </source>
</evidence>
<dbReference type="EMBL" id="CAFZ01000084">
    <property type="protein sequence ID" value="CCA70480.1"/>
    <property type="molecule type" value="Genomic_DNA"/>
</dbReference>
<feature type="transmembrane region" description="Helical" evidence="2">
    <location>
        <begin position="54"/>
        <end position="77"/>
    </location>
</feature>
<keyword evidence="2" id="KW-1133">Transmembrane helix</keyword>
<evidence type="ECO:0008006" key="5">
    <source>
        <dbReference type="Google" id="ProtNLM"/>
    </source>
</evidence>
<dbReference type="eggNOG" id="ENOG502RY0X">
    <property type="taxonomic scope" value="Eukaryota"/>
</dbReference>
<gene>
    <name evidence="3" type="ORF">PIIN_04418</name>
</gene>
<keyword evidence="2" id="KW-0812">Transmembrane</keyword>
<dbReference type="PANTHER" id="PTHR38848:SF3">
    <property type="entry name" value="G-PROTEIN COUPLED RECEPTORS FAMILY 3 PROFILE DOMAIN-CONTAINING PROTEIN"/>
    <property type="match status" value="1"/>
</dbReference>
<dbReference type="PANTHER" id="PTHR38848">
    <property type="entry name" value="G-PROTEIN COUPLED RECEPTORS FAMILY 3 PROFILE DOMAIN-CONTAINING PROTEIN"/>
    <property type="match status" value="1"/>
</dbReference>
<feature type="transmembrane region" description="Helical" evidence="2">
    <location>
        <begin position="205"/>
        <end position="226"/>
    </location>
</feature>
<dbReference type="HOGENOM" id="CLU_590667_0_0_1"/>
<proteinExistence type="predicted"/>
<dbReference type="OMA" id="MESHRNP"/>
<organism evidence="3 4">
    <name type="scientific">Serendipita indica (strain DSM 11827)</name>
    <name type="common">Root endophyte fungus</name>
    <name type="synonym">Piriformospora indica</name>
    <dbReference type="NCBI Taxonomy" id="1109443"/>
    <lineage>
        <taxon>Eukaryota</taxon>
        <taxon>Fungi</taxon>
        <taxon>Dikarya</taxon>
        <taxon>Basidiomycota</taxon>
        <taxon>Agaricomycotina</taxon>
        <taxon>Agaricomycetes</taxon>
        <taxon>Sebacinales</taxon>
        <taxon>Serendipitaceae</taxon>
        <taxon>Serendipita</taxon>
    </lineage>
</organism>
<dbReference type="InParanoid" id="G4TGP3"/>
<dbReference type="OrthoDB" id="3210850at2759"/>
<name>G4TGP3_SERID</name>
<evidence type="ECO:0000256" key="2">
    <source>
        <dbReference type="SAM" id="Phobius"/>
    </source>
</evidence>
<feature type="region of interest" description="Disordered" evidence="1">
    <location>
        <begin position="443"/>
        <end position="463"/>
    </location>
</feature>
<feature type="transmembrane region" description="Helical" evidence="2">
    <location>
        <begin position="89"/>
        <end position="108"/>
    </location>
</feature>
<evidence type="ECO:0000256" key="1">
    <source>
        <dbReference type="SAM" id="MobiDB-lite"/>
    </source>
</evidence>
<dbReference type="Proteomes" id="UP000007148">
    <property type="component" value="Unassembled WGS sequence"/>
</dbReference>
<evidence type="ECO:0000313" key="4">
    <source>
        <dbReference type="Proteomes" id="UP000007148"/>
    </source>
</evidence>
<reference evidence="3 4" key="1">
    <citation type="journal article" date="2011" name="PLoS Pathog.">
        <title>Endophytic Life Strategies Decoded by Genome and Transcriptome Analyses of the Mutualistic Root Symbiont Piriformospora indica.</title>
        <authorList>
            <person name="Zuccaro A."/>
            <person name="Lahrmann U."/>
            <person name="Guldener U."/>
            <person name="Langen G."/>
            <person name="Pfiffi S."/>
            <person name="Biedenkopf D."/>
            <person name="Wong P."/>
            <person name="Samans B."/>
            <person name="Grimm C."/>
            <person name="Basiewicz M."/>
            <person name="Murat C."/>
            <person name="Martin F."/>
            <person name="Kogel K.H."/>
        </authorList>
    </citation>
    <scope>NUCLEOTIDE SEQUENCE [LARGE SCALE GENOMIC DNA]</scope>
    <source>
        <strain evidence="3 4">DSM 11827</strain>
    </source>
</reference>
<feature type="compositionally biased region" description="Polar residues" evidence="1">
    <location>
        <begin position="447"/>
        <end position="463"/>
    </location>
</feature>